<keyword evidence="2" id="KW-1185">Reference proteome</keyword>
<evidence type="ECO:0000313" key="1">
    <source>
        <dbReference type="EMBL" id="KAG2108733.1"/>
    </source>
</evidence>
<dbReference type="AlphaFoldDB" id="A0A9P7F811"/>
<comment type="caution">
    <text evidence="1">The sequence shown here is derived from an EMBL/GenBank/DDBJ whole genome shotgun (WGS) entry which is preliminary data.</text>
</comment>
<evidence type="ECO:0008006" key="3">
    <source>
        <dbReference type="Google" id="ProtNLM"/>
    </source>
</evidence>
<protein>
    <recommendedName>
        <fullName evidence="3">CxC2-like cysteine cluster KDZ transposase-associated domain-containing protein</fullName>
    </recommendedName>
</protein>
<dbReference type="RefSeq" id="XP_041293103.1">
    <property type="nucleotide sequence ID" value="XM_041431340.1"/>
</dbReference>
<dbReference type="Proteomes" id="UP000823399">
    <property type="component" value="Unassembled WGS sequence"/>
</dbReference>
<feature type="non-terminal residue" evidence="1">
    <location>
        <position position="1"/>
    </location>
</feature>
<dbReference type="EMBL" id="JABBWM010000026">
    <property type="protein sequence ID" value="KAG2108733.1"/>
    <property type="molecule type" value="Genomic_DNA"/>
</dbReference>
<dbReference type="OrthoDB" id="3004525at2759"/>
<reference evidence="1" key="1">
    <citation type="journal article" date="2020" name="New Phytol.">
        <title>Comparative genomics reveals dynamic genome evolution in host specialist ectomycorrhizal fungi.</title>
        <authorList>
            <person name="Lofgren L.A."/>
            <person name="Nguyen N.H."/>
            <person name="Vilgalys R."/>
            <person name="Ruytinx J."/>
            <person name="Liao H.L."/>
            <person name="Branco S."/>
            <person name="Kuo A."/>
            <person name="LaButti K."/>
            <person name="Lipzen A."/>
            <person name="Andreopoulos W."/>
            <person name="Pangilinan J."/>
            <person name="Riley R."/>
            <person name="Hundley H."/>
            <person name="Na H."/>
            <person name="Barry K."/>
            <person name="Grigoriev I.V."/>
            <person name="Stajich J.E."/>
            <person name="Kennedy P.G."/>
        </authorList>
    </citation>
    <scope>NUCLEOTIDE SEQUENCE</scope>
    <source>
        <strain evidence="1">FC423</strain>
    </source>
</reference>
<dbReference type="GeneID" id="64693599"/>
<gene>
    <name evidence="1" type="ORF">F5147DRAFT_576683</name>
</gene>
<sequence length="61" mass="7143">YKCHNCFAEPIFCTKCCRTQHARLPFHRMSQWNEDFFDRTTLTKLGVEIHLGHGGQPLPQP</sequence>
<name>A0A9P7F811_9AGAM</name>
<organism evidence="1 2">
    <name type="scientific">Suillus discolor</name>
    <dbReference type="NCBI Taxonomy" id="1912936"/>
    <lineage>
        <taxon>Eukaryota</taxon>
        <taxon>Fungi</taxon>
        <taxon>Dikarya</taxon>
        <taxon>Basidiomycota</taxon>
        <taxon>Agaricomycotina</taxon>
        <taxon>Agaricomycetes</taxon>
        <taxon>Agaricomycetidae</taxon>
        <taxon>Boletales</taxon>
        <taxon>Suillineae</taxon>
        <taxon>Suillaceae</taxon>
        <taxon>Suillus</taxon>
    </lineage>
</organism>
<proteinExistence type="predicted"/>
<evidence type="ECO:0000313" key="2">
    <source>
        <dbReference type="Proteomes" id="UP000823399"/>
    </source>
</evidence>
<accession>A0A9P7F811</accession>